<feature type="region of interest" description="Disordered" evidence="1">
    <location>
        <begin position="69"/>
        <end position="127"/>
    </location>
</feature>
<comment type="caution">
    <text evidence="2">The sequence shown here is derived from an EMBL/GenBank/DDBJ whole genome shotgun (WGS) entry which is preliminary data.</text>
</comment>
<evidence type="ECO:0000313" key="2">
    <source>
        <dbReference type="EMBL" id="RIX52816.1"/>
    </source>
</evidence>
<name>A0A3A1UYN9_9BACL</name>
<sequence>MKADNEVNAVQQIYPLTEEVISRYRDMLVCVVYKNGARHIGVLESCRNGVVELDDSPLWFGRSRAYGEAHEKPASPAGSAEKPQKPARSRKTKKAKAAAVAKTNQSSTNYASHSEIPASAERRVSGPDPAKISLNDIAFLVLLV</sequence>
<evidence type="ECO:0000313" key="3">
    <source>
        <dbReference type="Proteomes" id="UP000266482"/>
    </source>
</evidence>
<dbReference type="EMBL" id="QXQA01000006">
    <property type="protein sequence ID" value="RIX52816.1"/>
    <property type="molecule type" value="Genomic_DNA"/>
</dbReference>
<evidence type="ECO:0000256" key="1">
    <source>
        <dbReference type="SAM" id="MobiDB-lite"/>
    </source>
</evidence>
<dbReference type="Proteomes" id="UP000266482">
    <property type="component" value="Unassembled WGS sequence"/>
</dbReference>
<organism evidence="2 3">
    <name type="scientific">Paenibacillus nanensis</name>
    <dbReference type="NCBI Taxonomy" id="393251"/>
    <lineage>
        <taxon>Bacteria</taxon>
        <taxon>Bacillati</taxon>
        <taxon>Bacillota</taxon>
        <taxon>Bacilli</taxon>
        <taxon>Bacillales</taxon>
        <taxon>Paenibacillaceae</taxon>
        <taxon>Paenibacillus</taxon>
    </lineage>
</organism>
<accession>A0A3A1UYN9</accession>
<proteinExistence type="predicted"/>
<keyword evidence="3" id="KW-1185">Reference proteome</keyword>
<protein>
    <submittedName>
        <fullName evidence="2">Uncharacterized protein</fullName>
    </submittedName>
</protein>
<dbReference type="AlphaFoldDB" id="A0A3A1UYN9"/>
<reference evidence="2 3" key="1">
    <citation type="submission" date="2018-09" db="EMBL/GenBank/DDBJ databases">
        <title>Paenibacillus aracenensis nov. sp. isolated from a cave in southern Spain.</title>
        <authorList>
            <person name="Jurado V."/>
            <person name="Gutierrez-Patricio S."/>
            <person name="Gonzalez-Pimentel J.L."/>
            <person name="Miller A.Z."/>
            <person name="Laiz L."/>
            <person name="Saiz-Jimenez C."/>
        </authorList>
    </citation>
    <scope>NUCLEOTIDE SEQUENCE [LARGE SCALE GENOMIC DNA]</scope>
    <source>
        <strain evidence="2 3">DSM 22867</strain>
    </source>
</reference>
<gene>
    <name evidence="2" type="ORF">D3P08_12505</name>
</gene>
<feature type="compositionally biased region" description="Basic residues" evidence="1">
    <location>
        <begin position="85"/>
        <end position="96"/>
    </location>
</feature>